<accession>A0A423U0L5</accession>
<evidence type="ECO:0000256" key="10">
    <source>
        <dbReference type="ARBA" id="ARBA00023136"/>
    </source>
</evidence>
<organism evidence="18 19">
    <name type="scientific">Penaeus vannamei</name>
    <name type="common">Whiteleg shrimp</name>
    <name type="synonym">Litopenaeus vannamei</name>
    <dbReference type="NCBI Taxonomy" id="6689"/>
    <lineage>
        <taxon>Eukaryota</taxon>
        <taxon>Metazoa</taxon>
        <taxon>Ecdysozoa</taxon>
        <taxon>Arthropoda</taxon>
        <taxon>Crustacea</taxon>
        <taxon>Multicrustacea</taxon>
        <taxon>Malacostraca</taxon>
        <taxon>Eumalacostraca</taxon>
        <taxon>Eucarida</taxon>
        <taxon>Decapoda</taxon>
        <taxon>Dendrobranchiata</taxon>
        <taxon>Penaeoidea</taxon>
        <taxon>Penaeidae</taxon>
        <taxon>Penaeus</taxon>
    </lineage>
</organism>
<reference evidence="18 19" key="2">
    <citation type="submission" date="2019-01" db="EMBL/GenBank/DDBJ databases">
        <title>The decoding of complex shrimp genome reveals the adaptation for benthos swimmer, frequently molting mechanism and breeding impact on genome.</title>
        <authorList>
            <person name="Sun Y."/>
            <person name="Gao Y."/>
            <person name="Yu Y."/>
        </authorList>
    </citation>
    <scope>NUCLEOTIDE SEQUENCE [LARGE SCALE GENOMIC DNA]</scope>
    <source>
        <tissue evidence="18">Muscle</tissue>
    </source>
</reference>
<evidence type="ECO:0000256" key="11">
    <source>
        <dbReference type="ARBA" id="ARBA00023137"/>
    </source>
</evidence>
<dbReference type="EMBL" id="QCYY01000854">
    <property type="protein sequence ID" value="ROT82246.1"/>
    <property type="molecule type" value="Genomic_DNA"/>
</dbReference>
<evidence type="ECO:0000256" key="9">
    <source>
        <dbReference type="ARBA" id="ARBA00022989"/>
    </source>
</evidence>
<evidence type="ECO:0000256" key="13">
    <source>
        <dbReference type="ARBA" id="ARBA00023180"/>
    </source>
</evidence>
<evidence type="ECO:0000256" key="8">
    <source>
        <dbReference type="ARBA" id="ARBA00022840"/>
    </source>
</evidence>
<feature type="compositionally biased region" description="Basic and acidic residues" evidence="15">
    <location>
        <begin position="264"/>
        <end position="277"/>
    </location>
</feature>
<evidence type="ECO:0000256" key="3">
    <source>
        <dbReference type="ARBA" id="ARBA00022553"/>
    </source>
</evidence>
<comment type="catalytic activity">
    <reaction evidence="14">
        <text>L-tyrosyl-[protein] + ATP = O-phospho-L-tyrosyl-[protein] + ADP + H(+)</text>
        <dbReference type="Rhea" id="RHEA:10596"/>
        <dbReference type="Rhea" id="RHEA-COMP:10136"/>
        <dbReference type="Rhea" id="RHEA-COMP:20101"/>
        <dbReference type="ChEBI" id="CHEBI:15378"/>
        <dbReference type="ChEBI" id="CHEBI:30616"/>
        <dbReference type="ChEBI" id="CHEBI:46858"/>
        <dbReference type="ChEBI" id="CHEBI:61978"/>
        <dbReference type="ChEBI" id="CHEBI:456216"/>
        <dbReference type="EC" id="2.7.10.1"/>
    </reaction>
</comment>
<evidence type="ECO:0000256" key="1">
    <source>
        <dbReference type="ARBA" id="ARBA00004479"/>
    </source>
</evidence>
<dbReference type="GO" id="GO:0004714">
    <property type="term" value="F:transmembrane receptor protein tyrosine kinase activity"/>
    <property type="evidence" value="ECO:0007669"/>
    <property type="project" value="UniProtKB-EC"/>
</dbReference>
<dbReference type="OrthoDB" id="6364276at2759"/>
<sequence length="363" mass="40679">MRDNASIARLSQYSFPGLREITHHLLVYRVFNLTSLRGLFPNLAVIRGDVLFHNYALVIYDAPSLREVGLVSLAVILRGSVRIERNPQLCFVHTVDWEHITVNRLAENYINRNRPQRECPECPPALGCFRSRRCGAPRCWGPQHCQALCGGECPGGCVGNQCCHEECLGGCQRPHSATSCHACRNLLDEGRCTQSCSSPKFKVLQHRCEERSSCRRNYVIKLDTKECVKRCPLGYNLSKTRRERSSASRPLTSFPLAARLRVPEGVRGRRREEREPRPGAAGCTVIRGTSPSTSTAAEIKQNAFNTPPPLLPRAENIERELEENLGSLEEVTGFVKVFRSNVTSLNFLRNLTRIGGSSLLHSK</sequence>
<gene>
    <name evidence="18" type="ORF">C7M84_024592</name>
</gene>
<evidence type="ECO:0000259" key="17">
    <source>
        <dbReference type="Pfam" id="PF01030"/>
    </source>
</evidence>
<evidence type="ECO:0000256" key="2">
    <source>
        <dbReference type="ARBA" id="ARBA00011902"/>
    </source>
</evidence>
<dbReference type="GO" id="GO:0005524">
    <property type="term" value="F:ATP binding"/>
    <property type="evidence" value="ECO:0007669"/>
    <property type="project" value="UniProtKB-KW"/>
</dbReference>
<dbReference type="Pfam" id="PF00757">
    <property type="entry name" value="Furin-like"/>
    <property type="match status" value="1"/>
</dbReference>
<dbReference type="Gene3D" id="3.80.20.20">
    <property type="entry name" value="Receptor L-domain"/>
    <property type="match status" value="2"/>
</dbReference>
<dbReference type="InterPro" id="IPR006211">
    <property type="entry name" value="Furin-like_Cys-rich_dom"/>
</dbReference>
<evidence type="ECO:0000256" key="4">
    <source>
        <dbReference type="ARBA" id="ARBA00022679"/>
    </source>
</evidence>
<dbReference type="InterPro" id="IPR000494">
    <property type="entry name" value="Rcpt_L-dom"/>
</dbReference>
<dbReference type="Proteomes" id="UP000283509">
    <property type="component" value="Unassembled WGS sequence"/>
</dbReference>
<evidence type="ECO:0000256" key="6">
    <source>
        <dbReference type="ARBA" id="ARBA00022741"/>
    </source>
</evidence>
<feature type="region of interest" description="Disordered" evidence="15">
    <location>
        <begin position="264"/>
        <end position="292"/>
    </location>
</feature>
<dbReference type="SUPFAM" id="SSF52058">
    <property type="entry name" value="L domain-like"/>
    <property type="match status" value="2"/>
</dbReference>
<keyword evidence="12 18" id="KW-0675">Receptor</keyword>
<keyword evidence="13" id="KW-0325">Glycoprotein</keyword>
<dbReference type="STRING" id="6689.A0A423U0L5"/>
<dbReference type="Pfam" id="PF01030">
    <property type="entry name" value="Recep_L_domain"/>
    <property type="match status" value="2"/>
</dbReference>
<keyword evidence="5" id="KW-0812">Transmembrane</keyword>
<reference evidence="18 19" key="1">
    <citation type="submission" date="2018-04" db="EMBL/GenBank/DDBJ databases">
        <authorList>
            <person name="Zhang X."/>
            <person name="Yuan J."/>
            <person name="Li F."/>
            <person name="Xiang J."/>
        </authorList>
    </citation>
    <scope>NUCLEOTIDE SEQUENCE [LARGE SCALE GENOMIC DNA]</scope>
    <source>
        <tissue evidence="18">Muscle</tissue>
    </source>
</reference>
<keyword evidence="10" id="KW-0472">Membrane</keyword>
<evidence type="ECO:0000259" key="16">
    <source>
        <dbReference type="Pfam" id="PF00757"/>
    </source>
</evidence>
<dbReference type="EC" id="2.7.10.1" evidence="2"/>
<dbReference type="GO" id="GO:0016020">
    <property type="term" value="C:membrane"/>
    <property type="evidence" value="ECO:0007669"/>
    <property type="project" value="UniProtKB-SubCell"/>
</dbReference>
<dbReference type="SUPFAM" id="SSF57184">
    <property type="entry name" value="Growth factor receptor domain"/>
    <property type="match status" value="1"/>
</dbReference>
<evidence type="ECO:0000313" key="18">
    <source>
        <dbReference type="EMBL" id="ROT82246.1"/>
    </source>
</evidence>
<comment type="caution">
    <text evidence="18">The sequence shown here is derived from an EMBL/GenBank/DDBJ whole genome shotgun (WGS) entry which is preliminary data.</text>
</comment>
<keyword evidence="3" id="KW-0597">Phosphoprotein</keyword>
<proteinExistence type="predicted"/>
<keyword evidence="4" id="KW-0808">Transferase</keyword>
<keyword evidence="9" id="KW-1133">Transmembrane helix</keyword>
<dbReference type="SMART" id="SM00261">
    <property type="entry name" value="FU"/>
    <property type="match status" value="1"/>
</dbReference>
<dbReference type="InterPro" id="IPR006212">
    <property type="entry name" value="Furin_repeat"/>
</dbReference>
<feature type="domain" description="Furin-like cysteine-rich" evidence="16">
    <location>
        <begin position="118"/>
        <end position="241"/>
    </location>
</feature>
<dbReference type="AlphaFoldDB" id="A0A423U0L5"/>
<dbReference type="InterPro" id="IPR009030">
    <property type="entry name" value="Growth_fac_rcpt_cys_sf"/>
</dbReference>
<name>A0A423U0L5_PENVA</name>
<keyword evidence="7" id="KW-0418">Kinase</keyword>
<keyword evidence="19" id="KW-1185">Reference proteome</keyword>
<comment type="subcellular location">
    <subcellularLocation>
        <location evidence="1">Membrane</location>
        <topology evidence="1">Single-pass type I membrane protein</topology>
    </subcellularLocation>
</comment>
<keyword evidence="11" id="KW-0829">Tyrosine-protein kinase</keyword>
<evidence type="ECO:0000256" key="15">
    <source>
        <dbReference type="SAM" id="MobiDB-lite"/>
    </source>
</evidence>
<feature type="domain" description="Receptor L-domain" evidence="17">
    <location>
        <begin position="11"/>
        <end position="100"/>
    </location>
</feature>
<evidence type="ECO:0000256" key="7">
    <source>
        <dbReference type="ARBA" id="ARBA00022777"/>
    </source>
</evidence>
<evidence type="ECO:0000256" key="12">
    <source>
        <dbReference type="ARBA" id="ARBA00023170"/>
    </source>
</evidence>
<evidence type="ECO:0000313" key="19">
    <source>
        <dbReference type="Proteomes" id="UP000283509"/>
    </source>
</evidence>
<protein>
    <recommendedName>
        <fullName evidence="2">receptor protein-tyrosine kinase</fullName>
        <ecNumber evidence="2">2.7.10.1</ecNumber>
    </recommendedName>
</protein>
<keyword evidence="6" id="KW-0547">Nucleotide-binding</keyword>
<evidence type="ECO:0000256" key="14">
    <source>
        <dbReference type="ARBA" id="ARBA00051243"/>
    </source>
</evidence>
<dbReference type="InterPro" id="IPR036941">
    <property type="entry name" value="Rcpt_L-dom_sf"/>
</dbReference>
<keyword evidence="8" id="KW-0067">ATP-binding</keyword>
<feature type="domain" description="Receptor L-domain" evidence="17">
    <location>
        <begin position="303"/>
        <end position="362"/>
    </location>
</feature>
<evidence type="ECO:0000256" key="5">
    <source>
        <dbReference type="ARBA" id="ARBA00022692"/>
    </source>
</evidence>